<sequence length="392" mass="43539">MLHAVPDLTAVDAAVLHAIDEIRHGLRHALARPRRWNGTLRRQAQARSVRGSNSIEGIVVSEDQALAIVGNESDQVSVDATWLAVKGYSDAMTFLQVLADRQTPLTEEDLLALHFMVQSYDLARSPGRFRRAEVFVHDDDSGRTVYTGPEADAVPALMEEYLAVLAEIAARDVHPMVQGTMAHLNLVMIHPFSDGNGRMSRIVQSYMLYREQVAEAQFVSIEEYLGRNTSAYYDILARTGRGRWSPERSASEWLEFVLTAHYRQARTVQGRLWSADRVAEQVDDLVVAELAPERATPALELTFSGWGLRNATYRELADVTATTASRDLAALVDAGILQRHGAKKGAWYSPAEVYRTWLTELREQTKASFDAGADPYRLASRGEEIPVGFAAA</sequence>
<evidence type="ECO:0000313" key="5">
    <source>
        <dbReference type="EMBL" id="HJF51215.1"/>
    </source>
</evidence>
<dbReference type="Gene3D" id="1.10.10.10">
    <property type="entry name" value="Winged helix-like DNA-binding domain superfamily/Winged helix DNA-binding domain"/>
    <property type="match status" value="1"/>
</dbReference>
<dbReference type="Proteomes" id="UP000775129">
    <property type="component" value="Unassembled WGS sequence"/>
</dbReference>
<reference evidence="5" key="1">
    <citation type="journal article" date="2021" name="PeerJ">
        <title>Extensive microbial diversity within the chicken gut microbiome revealed by metagenomics and culture.</title>
        <authorList>
            <person name="Gilroy R."/>
            <person name="Ravi A."/>
            <person name="Getino M."/>
            <person name="Pursley I."/>
            <person name="Horton D.L."/>
            <person name="Alikhan N.F."/>
            <person name="Baker D."/>
            <person name="Gharbi K."/>
            <person name="Hall N."/>
            <person name="Watson M."/>
            <person name="Adriaenssens E.M."/>
            <person name="Foster-Nyarko E."/>
            <person name="Jarju S."/>
            <person name="Secka A."/>
            <person name="Antonio M."/>
            <person name="Oren A."/>
            <person name="Chaudhuri R.R."/>
            <person name="La Ragione R."/>
            <person name="Hildebrand F."/>
            <person name="Pallen M.J."/>
        </authorList>
    </citation>
    <scope>NUCLEOTIDE SEQUENCE</scope>
    <source>
        <strain evidence="5">1647</strain>
    </source>
</reference>
<dbReference type="InterPro" id="IPR036597">
    <property type="entry name" value="Fido-like_dom_sf"/>
</dbReference>
<feature type="binding site" evidence="2">
    <location>
        <begin position="194"/>
        <end position="201"/>
    </location>
    <ligand>
        <name>ATP</name>
        <dbReference type="ChEBI" id="CHEBI:30616"/>
    </ligand>
</feature>
<dbReference type="InterPro" id="IPR003812">
    <property type="entry name" value="Fido"/>
</dbReference>
<proteinExistence type="predicted"/>
<dbReference type="GO" id="GO:0005524">
    <property type="term" value="F:ATP binding"/>
    <property type="evidence" value="ECO:0007669"/>
    <property type="project" value="UniProtKB-KW"/>
</dbReference>
<dbReference type="InterPro" id="IPR040198">
    <property type="entry name" value="Fido_containing"/>
</dbReference>
<evidence type="ECO:0000313" key="6">
    <source>
        <dbReference type="Proteomes" id="UP000775129"/>
    </source>
</evidence>
<dbReference type="InterPro" id="IPR036388">
    <property type="entry name" value="WH-like_DNA-bd_sf"/>
</dbReference>
<feature type="domain" description="Fido" evidence="4">
    <location>
        <begin position="105"/>
        <end position="259"/>
    </location>
</feature>
<dbReference type="PROSITE" id="PS51459">
    <property type="entry name" value="FIDO"/>
    <property type="match status" value="1"/>
</dbReference>
<dbReference type="PANTHER" id="PTHR13504">
    <property type="entry name" value="FIDO DOMAIN-CONTAINING PROTEIN DDB_G0283145"/>
    <property type="match status" value="1"/>
</dbReference>
<gene>
    <name evidence="5" type="ORF">K8W24_15745</name>
</gene>
<feature type="active site" evidence="1">
    <location>
        <position position="190"/>
    </location>
</feature>
<dbReference type="Gene3D" id="1.10.3290.10">
    <property type="entry name" value="Fido-like domain"/>
    <property type="match status" value="1"/>
</dbReference>
<feature type="site" description="Important for autoinhibition of adenylyltransferase activity" evidence="3">
    <location>
        <position position="56"/>
    </location>
</feature>
<reference evidence="5" key="2">
    <citation type="submission" date="2021-09" db="EMBL/GenBank/DDBJ databases">
        <authorList>
            <person name="Gilroy R."/>
        </authorList>
    </citation>
    <scope>NUCLEOTIDE SEQUENCE</scope>
    <source>
        <strain evidence="5">1647</strain>
    </source>
</reference>
<dbReference type="Pfam" id="PF02661">
    <property type="entry name" value="Fic"/>
    <property type="match status" value="1"/>
</dbReference>
<evidence type="ECO:0000256" key="3">
    <source>
        <dbReference type="PIRSR" id="PIRSR640198-3"/>
    </source>
</evidence>
<evidence type="ECO:0000256" key="2">
    <source>
        <dbReference type="PIRSR" id="PIRSR640198-2"/>
    </source>
</evidence>
<protein>
    <submittedName>
        <fullName evidence="5">Fic family protein</fullName>
    </submittedName>
</protein>
<keyword evidence="2" id="KW-0547">Nucleotide-binding</keyword>
<name>A0A921GSN5_9MICO</name>
<organism evidence="5 6">
    <name type="scientific">Brachybacterium paraconglomeratum</name>
    <dbReference type="NCBI Taxonomy" id="173362"/>
    <lineage>
        <taxon>Bacteria</taxon>
        <taxon>Bacillati</taxon>
        <taxon>Actinomycetota</taxon>
        <taxon>Actinomycetes</taxon>
        <taxon>Micrococcales</taxon>
        <taxon>Dermabacteraceae</taxon>
        <taxon>Brachybacterium</taxon>
    </lineage>
</organism>
<accession>A0A921GSN5</accession>
<dbReference type="AlphaFoldDB" id="A0A921GSN5"/>
<comment type="caution">
    <text evidence="5">The sequence shown here is derived from an EMBL/GenBank/DDBJ whole genome shotgun (WGS) entry which is preliminary data.</text>
</comment>
<keyword evidence="2" id="KW-0067">ATP-binding</keyword>
<evidence type="ECO:0000259" key="4">
    <source>
        <dbReference type="PROSITE" id="PS51459"/>
    </source>
</evidence>
<dbReference type="SUPFAM" id="SSF140931">
    <property type="entry name" value="Fic-like"/>
    <property type="match status" value="1"/>
</dbReference>
<evidence type="ECO:0000256" key="1">
    <source>
        <dbReference type="PIRSR" id="PIRSR640198-1"/>
    </source>
</evidence>
<dbReference type="PANTHER" id="PTHR13504:SF38">
    <property type="entry name" value="FIDO DOMAIN-CONTAINING PROTEIN"/>
    <property type="match status" value="1"/>
</dbReference>
<dbReference type="EMBL" id="DYWO01000473">
    <property type="protein sequence ID" value="HJF51215.1"/>
    <property type="molecule type" value="Genomic_DNA"/>
</dbReference>